<sequence>MISSKNYTVNFDDQSLARIHYWSSDWGTEWTPHQISAQLPLDIAVTAGRSSKGHHPFIIIEDGNAAHFLAVAWSGNWQITCSPSLNIINIIVATDAEETHIVTKTVSSGGIDAAMREFISDFRSTDTHTLPKLLTEWNSWWPYEDVDINEATLLANAACAKKVGIEVAVLDAGWFGPATKDSHWHNLRGDWDQRNVERFPSGLKAIGNEVRKLGIDFGIWLEIEALGEKAELAATHPQFIAENDGKNLQYVCLGNPDAFTWALNISKSLIQECGASWIKMDFNVDPGLGCNRTDHGHASALGLNDHLKNLYSLLDTLKTDYPDLTIENCSSGGLRWDLAMASHVDIGFASDPDWPEHSLACFWASSLFFPAEKLLGWCDSQWRGNHPQQDFKAIESSDADLEFALAITLLGGFGISAKLPEFSESKMQLVGQFVAIYKEYFRPRFQDAAFIRHLTAQPERDHKGARTVAFAIESASYPPLLTIYQLDGSLSRPTINYLPPKSEAIYQVKNLVSGEILFPRHQGTLTLENNLKDNAAMILSFIEISG</sequence>
<gene>
    <name evidence="1" type="ORF">UFOPK3342_00323</name>
</gene>
<dbReference type="Pfam" id="PF02065">
    <property type="entry name" value="Melibiase"/>
    <property type="match status" value="1"/>
</dbReference>
<dbReference type="GO" id="GO:0004557">
    <property type="term" value="F:alpha-galactosidase activity"/>
    <property type="evidence" value="ECO:0007669"/>
    <property type="project" value="InterPro"/>
</dbReference>
<dbReference type="InterPro" id="IPR002252">
    <property type="entry name" value="Glyco_hydro_36"/>
</dbReference>
<name>A0A6J7CN18_9ZZZZ</name>
<dbReference type="SUPFAM" id="SSF51445">
    <property type="entry name" value="(Trans)glycosidases"/>
    <property type="match status" value="1"/>
</dbReference>
<organism evidence="1">
    <name type="scientific">freshwater metagenome</name>
    <dbReference type="NCBI Taxonomy" id="449393"/>
    <lineage>
        <taxon>unclassified sequences</taxon>
        <taxon>metagenomes</taxon>
        <taxon>ecological metagenomes</taxon>
    </lineage>
</organism>
<proteinExistence type="predicted"/>
<dbReference type="CDD" id="cd14791">
    <property type="entry name" value="GH36"/>
    <property type="match status" value="1"/>
</dbReference>
<dbReference type="InterPro" id="IPR038417">
    <property type="entry name" value="Alpga-gal_N_sf"/>
</dbReference>
<dbReference type="Gene3D" id="2.70.98.60">
    <property type="entry name" value="alpha-galactosidase from lactobacil brevis"/>
    <property type="match status" value="1"/>
</dbReference>
<dbReference type="InterPro" id="IPR013785">
    <property type="entry name" value="Aldolase_TIM"/>
</dbReference>
<dbReference type="Gene3D" id="3.20.20.70">
    <property type="entry name" value="Aldolase class I"/>
    <property type="match status" value="1"/>
</dbReference>
<evidence type="ECO:0000313" key="1">
    <source>
        <dbReference type="EMBL" id="CAB4859176.1"/>
    </source>
</evidence>
<protein>
    <submittedName>
        <fullName evidence="1">Unannotated protein</fullName>
    </submittedName>
</protein>
<accession>A0A6J7CN18</accession>
<dbReference type="EMBL" id="CAFBLH010000006">
    <property type="protein sequence ID" value="CAB4859176.1"/>
    <property type="molecule type" value="Genomic_DNA"/>
</dbReference>
<dbReference type="InterPro" id="IPR017853">
    <property type="entry name" value="GH"/>
</dbReference>
<dbReference type="PRINTS" id="PR00743">
    <property type="entry name" value="GLHYDRLASE36"/>
</dbReference>
<dbReference type="AlphaFoldDB" id="A0A6J7CN18"/>
<dbReference type="GO" id="GO:0016052">
    <property type="term" value="P:carbohydrate catabolic process"/>
    <property type="evidence" value="ECO:0007669"/>
    <property type="project" value="InterPro"/>
</dbReference>
<reference evidence="1" key="1">
    <citation type="submission" date="2020-05" db="EMBL/GenBank/DDBJ databases">
        <authorList>
            <person name="Chiriac C."/>
            <person name="Salcher M."/>
            <person name="Ghai R."/>
            <person name="Kavagutti S V."/>
        </authorList>
    </citation>
    <scope>NUCLEOTIDE SEQUENCE</scope>
</reference>